<proteinExistence type="predicted"/>
<reference evidence="1 2" key="1">
    <citation type="submission" date="2020-07" db="EMBL/GenBank/DDBJ databases">
        <title>Comparative genomics of pyrophilous fungi reveals a link between fire events and developmental genes.</title>
        <authorList>
            <consortium name="DOE Joint Genome Institute"/>
            <person name="Steindorff A.S."/>
            <person name="Carver A."/>
            <person name="Calhoun S."/>
            <person name="Stillman K."/>
            <person name="Liu H."/>
            <person name="Lipzen A."/>
            <person name="Pangilinan J."/>
            <person name="Labutti K."/>
            <person name="Bruns T.D."/>
            <person name="Grigoriev I.V."/>
        </authorList>
    </citation>
    <scope>NUCLEOTIDE SEQUENCE [LARGE SCALE GENOMIC DNA]</scope>
    <source>
        <strain evidence="1 2">CBS 144469</strain>
    </source>
</reference>
<dbReference type="Proteomes" id="UP000521943">
    <property type="component" value="Unassembled WGS sequence"/>
</dbReference>
<evidence type="ECO:0000313" key="2">
    <source>
        <dbReference type="Proteomes" id="UP000521943"/>
    </source>
</evidence>
<comment type="caution">
    <text evidence="1">The sequence shown here is derived from an EMBL/GenBank/DDBJ whole genome shotgun (WGS) entry which is preliminary data.</text>
</comment>
<sequence length="88" mass="10452">MLRGGCFVELEVRYHRISLLLTASILLNAQQILATEVANRSFVSCIFECREENHSFRFTKRKVSIWQYRPWNHSHAFRVGLRESKRRG</sequence>
<accession>A0A8H6HD14</accession>
<dbReference type="EMBL" id="JACGCI010000117">
    <property type="protein sequence ID" value="KAF6744629.1"/>
    <property type="molecule type" value="Genomic_DNA"/>
</dbReference>
<organism evidence="1 2">
    <name type="scientific">Ephemerocybe angulata</name>
    <dbReference type="NCBI Taxonomy" id="980116"/>
    <lineage>
        <taxon>Eukaryota</taxon>
        <taxon>Fungi</taxon>
        <taxon>Dikarya</taxon>
        <taxon>Basidiomycota</taxon>
        <taxon>Agaricomycotina</taxon>
        <taxon>Agaricomycetes</taxon>
        <taxon>Agaricomycetidae</taxon>
        <taxon>Agaricales</taxon>
        <taxon>Agaricineae</taxon>
        <taxon>Psathyrellaceae</taxon>
        <taxon>Ephemerocybe</taxon>
    </lineage>
</organism>
<gene>
    <name evidence="1" type="ORF">DFP72DRAFT_68553</name>
</gene>
<keyword evidence="2" id="KW-1185">Reference proteome</keyword>
<evidence type="ECO:0000313" key="1">
    <source>
        <dbReference type="EMBL" id="KAF6744629.1"/>
    </source>
</evidence>
<name>A0A8H6HD14_9AGAR</name>
<dbReference type="AlphaFoldDB" id="A0A8H6HD14"/>
<protein>
    <submittedName>
        <fullName evidence="1">Uncharacterized protein</fullName>
    </submittedName>
</protein>